<dbReference type="EMBL" id="REGN01010376">
    <property type="protein sequence ID" value="RMZ99176.1"/>
    <property type="molecule type" value="Genomic_DNA"/>
</dbReference>
<sequence>MPLDQLDLGAKRLSREQWIENNSEMGKAFFDLNNNQFAFIADGTYCFCQKSSNNMIQKELYSGYRNRPLVKPLQLRMEK</sequence>
<keyword evidence="2" id="KW-1185">Reference proteome</keyword>
<evidence type="ECO:0000313" key="1">
    <source>
        <dbReference type="EMBL" id="RMZ99176.1"/>
    </source>
</evidence>
<protein>
    <submittedName>
        <fullName evidence="1">Vacuolar sorting-associated 13C</fullName>
    </submittedName>
</protein>
<proteinExistence type="predicted"/>
<reference evidence="1 2" key="1">
    <citation type="journal article" date="2018" name="Sci. Rep.">
        <title>Genomic signatures of local adaptation to the degree of environmental predictability in rotifers.</title>
        <authorList>
            <person name="Franch-Gras L."/>
            <person name="Hahn C."/>
            <person name="Garcia-Roger E.M."/>
            <person name="Carmona M.J."/>
            <person name="Serra M."/>
            <person name="Gomez A."/>
        </authorList>
    </citation>
    <scope>NUCLEOTIDE SEQUENCE [LARGE SCALE GENOMIC DNA]</scope>
    <source>
        <strain evidence="1">HYR1</strain>
    </source>
</reference>
<organism evidence="1 2">
    <name type="scientific">Brachionus plicatilis</name>
    <name type="common">Marine rotifer</name>
    <name type="synonym">Brachionus muelleri</name>
    <dbReference type="NCBI Taxonomy" id="10195"/>
    <lineage>
        <taxon>Eukaryota</taxon>
        <taxon>Metazoa</taxon>
        <taxon>Spiralia</taxon>
        <taxon>Gnathifera</taxon>
        <taxon>Rotifera</taxon>
        <taxon>Eurotatoria</taxon>
        <taxon>Monogononta</taxon>
        <taxon>Pseudotrocha</taxon>
        <taxon>Ploima</taxon>
        <taxon>Brachionidae</taxon>
        <taxon>Brachionus</taxon>
    </lineage>
</organism>
<gene>
    <name evidence="1" type="ORF">BpHYR1_040306</name>
</gene>
<name>A0A3M7PJA6_BRAPC</name>
<evidence type="ECO:0000313" key="2">
    <source>
        <dbReference type="Proteomes" id="UP000276133"/>
    </source>
</evidence>
<dbReference type="AlphaFoldDB" id="A0A3M7PJA6"/>
<dbReference type="OrthoDB" id="10049726at2759"/>
<dbReference type="Proteomes" id="UP000276133">
    <property type="component" value="Unassembled WGS sequence"/>
</dbReference>
<comment type="caution">
    <text evidence="1">The sequence shown here is derived from an EMBL/GenBank/DDBJ whole genome shotgun (WGS) entry which is preliminary data.</text>
</comment>
<accession>A0A3M7PJA6</accession>